<dbReference type="KEGG" id="xbv:XBW1_3022"/>
<feature type="transmembrane region" description="Helical" evidence="1">
    <location>
        <begin position="34"/>
        <end position="52"/>
    </location>
</feature>
<keyword evidence="1" id="KW-0472">Membrane</keyword>
<feature type="transmembrane region" description="Helical" evidence="1">
    <location>
        <begin position="12"/>
        <end position="28"/>
    </location>
</feature>
<dbReference type="EMBL" id="FO818637">
    <property type="protein sequence ID" value="CDM90379.1"/>
    <property type="molecule type" value="Genomic_DNA"/>
</dbReference>
<evidence type="ECO:0000259" key="2">
    <source>
        <dbReference type="Pfam" id="PF01757"/>
    </source>
</evidence>
<organism evidence="3 4">
    <name type="scientific">Xenorhabdus bovienii</name>
    <name type="common">Xenorhabdus nematophila subsp. bovienii</name>
    <dbReference type="NCBI Taxonomy" id="40576"/>
    <lineage>
        <taxon>Bacteria</taxon>
        <taxon>Pseudomonadati</taxon>
        <taxon>Pseudomonadota</taxon>
        <taxon>Gammaproteobacteria</taxon>
        <taxon>Enterobacterales</taxon>
        <taxon>Morganellaceae</taxon>
        <taxon>Xenorhabdus</taxon>
    </lineage>
</organism>
<keyword evidence="1" id="KW-1133">Transmembrane helix</keyword>
<feature type="transmembrane region" description="Helical" evidence="1">
    <location>
        <begin position="147"/>
        <end position="168"/>
    </location>
</feature>
<evidence type="ECO:0000313" key="4">
    <source>
        <dbReference type="Proteomes" id="UP000032930"/>
    </source>
</evidence>
<name>A0A0B6XDN0_XENBV</name>
<evidence type="ECO:0000256" key="1">
    <source>
        <dbReference type="SAM" id="Phobius"/>
    </source>
</evidence>
<sequence>MNRNLYIDYMKAIGIIFVVAGHYNSAFFSIMNPYYFHMPLFFMIAGLTIKNERSETVKKTLKKIFNISIYIAYTYVIIGILALILFKFTGVKFGFPFINNPIETIIVTYKNGFYNNSLFRVGWFLVAYMTAYVLTIITIIILKKKMILLAISILYGIVAVNNIAEIFLATRYSYLNILTQTLFGSMFMIFGYLSKDVLVKINNIYIMIVSIMLLYVMKDSGVLHPTIMVWSSYKSGFVISTISALLGIIIISYISSLLSKDNDMKFLSILGRESREIMSYHLFFLVIVDVILSITNNLSMDKITAIDHFRPYYGFPIYMIAGLFGPIAIVLIKNKLMSLVRIPLHQR</sequence>
<feature type="transmembrane region" description="Helical" evidence="1">
    <location>
        <begin position="174"/>
        <end position="194"/>
    </location>
</feature>
<proteinExistence type="predicted"/>
<dbReference type="Proteomes" id="UP000032930">
    <property type="component" value="Chromosome"/>
</dbReference>
<dbReference type="RefSeq" id="WP_046337063.1">
    <property type="nucleotide sequence ID" value="NZ_CAWMEF010000001.1"/>
</dbReference>
<dbReference type="GO" id="GO:0016747">
    <property type="term" value="F:acyltransferase activity, transferring groups other than amino-acyl groups"/>
    <property type="evidence" value="ECO:0007669"/>
    <property type="project" value="InterPro"/>
</dbReference>
<keyword evidence="3" id="KW-0012">Acyltransferase</keyword>
<accession>A0A0B6XDN0</accession>
<feature type="transmembrane region" description="Helical" evidence="1">
    <location>
        <begin position="280"/>
        <end position="300"/>
    </location>
</feature>
<dbReference type="Pfam" id="PF01757">
    <property type="entry name" value="Acyl_transf_3"/>
    <property type="match status" value="1"/>
</dbReference>
<keyword evidence="1" id="KW-0812">Transmembrane</keyword>
<gene>
    <name evidence="3" type="ORF">XBW1_3022</name>
</gene>
<dbReference type="AlphaFoldDB" id="A0A0B6XDN0"/>
<reference evidence="3 4" key="1">
    <citation type="submission" date="2014-02" db="EMBL/GenBank/DDBJ databases">
        <authorList>
            <person name="Genoscope - CEA"/>
        </authorList>
    </citation>
    <scope>NUCLEOTIDE SEQUENCE [LARGE SCALE GENOMIC DNA]</scope>
    <source>
        <strain evidence="3 4">CS03</strain>
    </source>
</reference>
<feature type="transmembrane region" description="Helical" evidence="1">
    <location>
        <begin position="64"/>
        <end position="86"/>
    </location>
</feature>
<feature type="transmembrane region" description="Helical" evidence="1">
    <location>
        <begin position="237"/>
        <end position="259"/>
    </location>
</feature>
<feature type="transmembrane region" description="Helical" evidence="1">
    <location>
        <begin position="121"/>
        <end position="142"/>
    </location>
</feature>
<feature type="transmembrane region" description="Helical" evidence="1">
    <location>
        <begin position="201"/>
        <end position="217"/>
    </location>
</feature>
<protein>
    <submittedName>
        <fullName evidence="3">Putative acyltransferase</fullName>
    </submittedName>
</protein>
<evidence type="ECO:0000313" key="3">
    <source>
        <dbReference type="EMBL" id="CDM90379.1"/>
    </source>
</evidence>
<keyword evidence="3" id="KW-0808">Transferase</keyword>
<feature type="transmembrane region" description="Helical" evidence="1">
    <location>
        <begin position="312"/>
        <end position="332"/>
    </location>
</feature>
<feature type="domain" description="Acyltransferase 3" evidence="2">
    <location>
        <begin position="4"/>
        <end position="330"/>
    </location>
</feature>
<dbReference type="InterPro" id="IPR002656">
    <property type="entry name" value="Acyl_transf_3_dom"/>
</dbReference>